<dbReference type="InterPro" id="IPR001623">
    <property type="entry name" value="DnaJ_domain"/>
</dbReference>
<keyword evidence="2" id="KW-0175">Coiled coil</keyword>
<accession>A0A2T3JKF5</accession>
<dbReference type="PROSITE" id="PS50076">
    <property type="entry name" value="DNAJ_2"/>
    <property type="match status" value="1"/>
</dbReference>
<sequence>MTSFHDILGTNQDSPQSDIKRRYKHLSNRSHPDKGGSKALMQLISEAYKYVSEGKGQQEAFNTDYVQTKSVEKYLSQIHRLQNDYRHLKEERDTLVKKLASAQKEAKQAFADSSMHIHNMKNTASNDVGKLQEENIRLTQLLAEARRELAVNNQSHAVSTTGNNKVDPTVLTQKVASQIKSLGYFNAKRVGLVLLVPVMLAVLLLSAGKAPWQAVFAWFNHQDIEPNAIATIVDVNPLDVVNNPIANQVDTTVVLAIDPAPIARIQIDKVIGQWQLKFYENSQKPYIAVRSDKGSYIVKSCDSGFEYYLNETVRSRRLSANMIFDRQERHFIVYDIPYGKGSSAVNWSDSKSLLLNEEYFSNTGFSEAFGRLNNACVSSI</sequence>
<evidence type="ECO:0000259" key="3">
    <source>
        <dbReference type="PROSITE" id="PS50076"/>
    </source>
</evidence>
<evidence type="ECO:0000256" key="2">
    <source>
        <dbReference type="SAM" id="Coils"/>
    </source>
</evidence>
<reference evidence="4 5" key="1">
    <citation type="submission" date="2018-01" db="EMBL/GenBank/DDBJ databases">
        <title>Whole genome sequencing of Histamine producing bacteria.</title>
        <authorList>
            <person name="Butler K."/>
        </authorList>
    </citation>
    <scope>NUCLEOTIDE SEQUENCE [LARGE SCALE GENOMIC DNA]</scope>
    <source>
        <strain evidence="4 5">JCM 12947</strain>
    </source>
</reference>
<comment type="caution">
    <text evidence="4">The sequence shown here is derived from an EMBL/GenBank/DDBJ whole genome shotgun (WGS) entry which is preliminary data.</text>
</comment>
<dbReference type="SUPFAM" id="SSF46565">
    <property type="entry name" value="Chaperone J-domain"/>
    <property type="match status" value="1"/>
</dbReference>
<evidence type="ECO:0000313" key="5">
    <source>
        <dbReference type="Proteomes" id="UP000240987"/>
    </source>
</evidence>
<proteinExistence type="predicted"/>
<organism evidence="4 5">
    <name type="scientific">Photobacterium frigidiphilum</name>
    <dbReference type="NCBI Taxonomy" id="264736"/>
    <lineage>
        <taxon>Bacteria</taxon>
        <taxon>Pseudomonadati</taxon>
        <taxon>Pseudomonadota</taxon>
        <taxon>Gammaproteobacteria</taxon>
        <taxon>Vibrionales</taxon>
        <taxon>Vibrionaceae</taxon>
        <taxon>Photobacterium</taxon>
    </lineage>
</organism>
<dbReference type="RefSeq" id="WP_107242226.1">
    <property type="nucleotide sequence ID" value="NZ_PYMJ01000006.1"/>
</dbReference>
<evidence type="ECO:0000313" key="4">
    <source>
        <dbReference type="EMBL" id="PSU49438.1"/>
    </source>
</evidence>
<feature type="coiled-coil region" evidence="2">
    <location>
        <begin position="71"/>
        <end position="148"/>
    </location>
</feature>
<dbReference type="Pfam" id="PF00226">
    <property type="entry name" value="DnaJ"/>
    <property type="match status" value="1"/>
</dbReference>
<gene>
    <name evidence="4" type="ORF">C9J12_08075</name>
</gene>
<dbReference type="CDD" id="cd06257">
    <property type="entry name" value="DnaJ"/>
    <property type="match status" value="1"/>
</dbReference>
<protein>
    <submittedName>
        <fullName evidence="4">Molecular chaperone DnaJ</fullName>
    </submittedName>
</protein>
<feature type="domain" description="J" evidence="3">
    <location>
        <begin position="3"/>
        <end position="69"/>
    </location>
</feature>
<dbReference type="Gene3D" id="1.10.287.110">
    <property type="entry name" value="DnaJ domain"/>
    <property type="match status" value="1"/>
</dbReference>
<evidence type="ECO:0000256" key="1">
    <source>
        <dbReference type="ARBA" id="ARBA00023186"/>
    </source>
</evidence>
<dbReference type="EMBL" id="PYMJ01000006">
    <property type="protein sequence ID" value="PSU49438.1"/>
    <property type="molecule type" value="Genomic_DNA"/>
</dbReference>
<dbReference type="AlphaFoldDB" id="A0A2T3JKF5"/>
<keyword evidence="1" id="KW-0143">Chaperone</keyword>
<dbReference type="Proteomes" id="UP000240987">
    <property type="component" value="Unassembled WGS sequence"/>
</dbReference>
<dbReference type="SMART" id="SM00271">
    <property type="entry name" value="DnaJ"/>
    <property type="match status" value="1"/>
</dbReference>
<dbReference type="OrthoDB" id="581986at2"/>
<name>A0A2T3JKF5_9GAMM</name>
<dbReference type="InterPro" id="IPR036869">
    <property type="entry name" value="J_dom_sf"/>
</dbReference>
<keyword evidence="5" id="KW-1185">Reference proteome</keyword>